<evidence type="ECO:0000256" key="1">
    <source>
        <dbReference type="SAM" id="Phobius"/>
    </source>
</evidence>
<dbReference type="Proteomes" id="UP000595460">
    <property type="component" value="Chromosome"/>
</dbReference>
<reference evidence="3 4" key="1">
    <citation type="submission" date="2021-01" db="EMBL/GenBank/DDBJ databases">
        <title>Genome seq and assembly of Devosia sp. G19.</title>
        <authorList>
            <person name="Chhetri G."/>
        </authorList>
    </citation>
    <scope>NUCLEOTIDE SEQUENCE [LARGE SCALE GENOMIC DNA]</scope>
    <source>
        <strain evidence="3 4">G19</strain>
    </source>
</reference>
<dbReference type="InterPro" id="IPR028087">
    <property type="entry name" value="Tad_N"/>
</dbReference>
<keyword evidence="1" id="KW-0812">Transmembrane</keyword>
<keyword evidence="4" id="KW-1185">Reference proteome</keyword>
<name>A0ABX7BXZ6_9HYPH</name>
<dbReference type="EMBL" id="CP068047">
    <property type="protein sequence ID" value="QQR35904.1"/>
    <property type="molecule type" value="Genomic_DNA"/>
</dbReference>
<dbReference type="Pfam" id="PF13400">
    <property type="entry name" value="Tad"/>
    <property type="match status" value="1"/>
</dbReference>
<proteinExistence type="predicted"/>
<feature type="domain" description="Putative Flp pilus-assembly TadG-like N-terminal" evidence="2">
    <location>
        <begin position="17"/>
        <end position="60"/>
    </location>
</feature>
<evidence type="ECO:0000313" key="4">
    <source>
        <dbReference type="Proteomes" id="UP000595460"/>
    </source>
</evidence>
<dbReference type="RefSeq" id="WP_201656436.1">
    <property type="nucleotide sequence ID" value="NZ_CP068047.1"/>
</dbReference>
<organism evidence="3 4">
    <name type="scientific">Devosia oryziradicis</name>
    <dbReference type="NCBI Taxonomy" id="2801335"/>
    <lineage>
        <taxon>Bacteria</taxon>
        <taxon>Pseudomonadati</taxon>
        <taxon>Pseudomonadota</taxon>
        <taxon>Alphaproteobacteria</taxon>
        <taxon>Hyphomicrobiales</taxon>
        <taxon>Devosiaceae</taxon>
        <taxon>Devosia</taxon>
    </lineage>
</organism>
<gene>
    <name evidence="3" type="ORF">JI749_16440</name>
</gene>
<evidence type="ECO:0000259" key="2">
    <source>
        <dbReference type="Pfam" id="PF13400"/>
    </source>
</evidence>
<dbReference type="InterPro" id="IPR036465">
    <property type="entry name" value="vWFA_dom_sf"/>
</dbReference>
<protein>
    <recommendedName>
        <fullName evidence="2">Putative Flp pilus-assembly TadG-like N-terminal domain-containing protein</fullName>
    </recommendedName>
</protein>
<keyword evidence="1" id="KW-0472">Membrane</keyword>
<keyword evidence="1" id="KW-1133">Transmembrane helix</keyword>
<evidence type="ECO:0000313" key="3">
    <source>
        <dbReference type="EMBL" id="QQR35904.1"/>
    </source>
</evidence>
<dbReference type="Gene3D" id="3.40.50.410">
    <property type="entry name" value="von Willebrand factor, type A domain"/>
    <property type="match status" value="2"/>
</dbReference>
<feature type="transmembrane region" description="Helical" evidence="1">
    <location>
        <begin position="21"/>
        <end position="43"/>
    </location>
</feature>
<sequence length="683" mass="72914">MQRFLALASRFGRDERGVFAVLFGLMAIVLVALAGAVVDYVALEQTRNRSQVALDAAALALQPLIFVTPLNEADIKSKAQALLRDRLGIVSGAGEFGVTAEVSDIDIDVEEGSLLLVADMEMPTTFVNLVGVPTMYARIQSEATRKKLALEVAFVLDNSGSMSYTGAGSNGTRQRIQFLKDAATCAVNILFYKDVTDNLDTCIPKAGAPKLDDVKVGIVPFTMFVNVGTGNANATWMDTTGASAIHNDNFDNDDNEDVAPTVSMPTRQTLFAATGEAWRGCVEARPHVKTGTLSTEYLDTDDTPAVAGNTKYVPLLSPDAANNIGGNNYFTNDSPAVCDRPQTSPTATQCTVTQRRTGCNAAMNNGGTCNTITAVSWVPSGPTNFSSNIKYNGAYYGAHAPTCDCRTPVYGNWTQTNTNNASNRTFERTYTCQGGGYIPTGLSNREYQERVCKYYQPVNSSNFSTGPNADCTRTAILPLTDVPATAISTINGMIAEGGTNIHEGTAWGFRALSPSQPFNQGAPYDEATSKVMIVMTDGENTAYNLPPPANPYYCDATRAGFNGSCYNSAYGFPYNSKNTTGGSTSAGNVERLGYSGANNAALVTAMNERTRQTCENAKAAGITVYMIGLATNLAVQSTQAEVEDMLADCASTRDKAYFPQTPGELKKVFQDIANDLSALRLAQ</sequence>
<dbReference type="SUPFAM" id="SSF53300">
    <property type="entry name" value="vWA-like"/>
    <property type="match status" value="1"/>
</dbReference>
<accession>A0ABX7BXZ6</accession>